<keyword evidence="6" id="KW-0407">Ion channel</keyword>
<dbReference type="InterPro" id="IPR003280">
    <property type="entry name" value="2pore_dom_K_chnl"/>
</dbReference>
<dbReference type="GO" id="GO:0022841">
    <property type="term" value="F:potassium ion leak channel activity"/>
    <property type="evidence" value="ECO:0007669"/>
    <property type="project" value="TreeGrafter"/>
</dbReference>
<gene>
    <name evidence="6" type="primary">Ork1_1</name>
    <name evidence="6" type="ORF">FJT64_011039</name>
</gene>
<dbReference type="AlphaFoldDB" id="A0A6A4VK85"/>
<dbReference type="EMBL" id="VIIS01001930">
    <property type="protein sequence ID" value="KAF0290778.1"/>
    <property type="molecule type" value="Genomic_DNA"/>
</dbReference>
<comment type="caution">
    <text evidence="6">The sequence shown here is derived from an EMBL/GenBank/DDBJ whole genome shotgun (WGS) entry which is preliminary data.</text>
</comment>
<dbReference type="SUPFAM" id="SSF81324">
    <property type="entry name" value="Voltage-gated potassium channels"/>
    <property type="match status" value="1"/>
</dbReference>
<evidence type="ECO:0000256" key="1">
    <source>
        <dbReference type="ARBA" id="ARBA00004141"/>
    </source>
</evidence>
<protein>
    <submittedName>
        <fullName evidence="6">Open rectifier potassium channel protein 1</fullName>
    </submittedName>
</protein>
<evidence type="ECO:0000256" key="4">
    <source>
        <dbReference type="ARBA" id="ARBA00023136"/>
    </source>
</evidence>
<keyword evidence="6" id="KW-0406">Ion transport</keyword>
<proteinExistence type="predicted"/>
<dbReference type="Proteomes" id="UP000440578">
    <property type="component" value="Unassembled WGS sequence"/>
</dbReference>
<dbReference type="OrthoDB" id="297496at2759"/>
<evidence type="ECO:0000313" key="6">
    <source>
        <dbReference type="EMBL" id="KAF0290778.1"/>
    </source>
</evidence>
<feature type="transmembrane region" description="Helical" evidence="5">
    <location>
        <begin position="6"/>
        <end position="27"/>
    </location>
</feature>
<keyword evidence="7" id="KW-1185">Reference proteome</keyword>
<dbReference type="GO" id="GO:0030322">
    <property type="term" value="P:stabilization of membrane potential"/>
    <property type="evidence" value="ECO:0007669"/>
    <property type="project" value="TreeGrafter"/>
</dbReference>
<reference evidence="6 7" key="1">
    <citation type="submission" date="2019-07" db="EMBL/GenBank/DDBJ databases">
        <title>Draft genome assembly of a fouling barnacle, Amphibalanus amphitrite (Darwin, 1854): The first reference genome for Thecostraca.</title>
        <authorList>
            <person name="Kim W."/>
        </authorList>
    </citation>
    <scope>NUCLEOTIDE SEQUENCE [LARGE SCALE GENOMIC DNA]</scope>
    <source>
        <strain evidence="6">SNU_AA5</strain>
        <tissue evidence="6">Soma without cirri and trophi</tissue>
    </source>
</reference>
<name>A0A6A4VK85_AMPAM</name>
<dbReference type="GO" id="GO:0015271">
    <property type="term" value="F:outward rectifier potassium channel activity"/>
    <property type="evidence" value="ECO:0007669"/>
    <property type="project" value="TreeGrafter"/>
</dbReference>
<accession>A0A6A4VK85</accession>
<keyword evidence="3 5" id="KW-1133">Transmembrane helix</keyword>
<dbReference type="PANTHER" id="PTHR11003">
    <property type="entry name" value="POTASSIUM CHANNEL, SUBFAMILY K"/>
    <property type="match status" value="1"/>
</dbReference>
<evidence type="ECO:0000256" key="5">
    <source>
        <dbReference type="SAM" id="Phobius"/>
    </source>
</evidence>
<evidence type="ECO:0000313" key="7">
    <source>
        <dbReference type="Proteomes" id="UP000440578"/>
    </source>
</evidence>
<keyword evidence="4 5" id="KW-0472">Membrane</keyword>
<evidence type="ECO:0000256" key="2">
    <source>
        <dbReference type="ARBA" id="ARBA00022692"/>
    </source>
</evidence>
<keyword evidence="2 5" id="KW-0812">Transmembrane</keyword>
<dbReference type="PANTHER" id="PTHR11003:SF345">
    <property type="entry name" value="TWIK FAMILY OF POTASSIUM CHANNELS PROTEIN 18"/>
    <property type="match status" value="1"/>
</dbReference>
<keyword evidence="6" id="KW-0813">Transport</keyword>
<evidence type="ECO:0000256" key="3">
    <source>
        <dbReference type="ARBA" id="ARBA00022989"/>
    </source>
</evidence>
<dbReference type="GO" id="GO:0005886">
    <property type="term" value="C:plasma membrane"/>
    <property type="evidence" value="ECO:0007669"/>
    <property type="project" value="TreeGrafter"/>
</dbReference>
<comment type="subcellular location">
    <subcellularLocation>
        <location evidence="1">Membrane</location>
        <topology evidence="1">Multi-pass membrane protein</topology>
    </subcellularLocation>
</comment>
<dbReference type="Gene3D" id="1.10.287.70">
    <property type="match status" value="1"/>
</dbReference>
<organism evidence="6 7">
    <name type="scientific">Amphibalanus amphitrite</name>
    <name type="common">Striped barnacle</name>
    <name type="synonym">Balanus amphitrite</name>
    <dbReference type="NCBI Taxonomy" id="1232801"/>
    <lineage>
        <taxon>Eukaryota</taxon>
        <taxon>Metazoa</taxon>
        <taxon>Ecdysozoa</taxon>
        <taxon>Arthropoda</taxon>
        <taxon>Crustacea</taxon>
        <taxon>Multicrustacea</taxon>
        <taxon>Cirripedia</taxon>
        <taxon>Thoracica</taxon>
        <taxon>Thoracicalcarea</taxon>
        <taxon>Balanomorpha</taxon>
        <taxon>Balanoidea</taxon>
        <taxon>Balanidae</taxon>
        <taxon>Amphibalaninae</taxon>
        <taxon>Amphibalanus</taxon>
    </lineage>
</organism>
<sequence length="106" mass="12071">MKLHEWGLLLLAYVLLLLIGAASFYFLERGHEEAQRQRLLQLRSEVHSELISGANESTVTRRQALLRRISDQCGADISDTGRPPAVVWNEYNSFFFCFTVVTTIGQ</sequence>